<evidence type="ECO:0000313" key="2">
    <source>
        <dbReference type="Proteomes" id="UP000005867"/>
    </source>
</evidence>
<reference evidence="1 2" key="1">
    <citation type="journal article" date="2012" name="J. Bacteriol.">
        <title>Complete genome sequence of strain 1860, a crenarchaeon of the genus pyrobaculum able to grow with various electron acceptors.</title>
        <authorList>
            <person name="Mardanov A.V."/>
            <person name="Gumerov V.M."/>
            <person name="Slobodkina G.B."/>
            <person name="Beletsky A.V."/>
            <person name="Bonch-Osmolovskaya E.A."/>
            <person name="Ravin N.V."/>
            <person name="Skryabin K.G."/>
        </authorList>
    </citation>
    <scope>NUCLEOTIDE SEQUENCE [LARGE SCALE GENOMIC DNA]</scope>
    <source>
        <strain evidence="1 2">1860</strain>
    </source>
</reference>
<accession>G7VHI9</accession>
<proteinExistence type="predicted"/>
<dbReference type="Proteomes" id="UP000005867">
    <property type="component" value="Chromosome"/>
</dbReference>
<protein>
    <submittedName>
        <fullName evidence="1">Uncharacterized protein</fullName>
    </submittedName>
</protein>
<keyword evidence="2" id="KW-1185">Reference proteome</keyword>
<evidence type="ECO:0000313" key="1">
    <source>
        <dbReference type="EMBL" id="AET33280.1"/>
    </source>
</evidence>
<dbReference type="HOGENOM" id="CLU_3263970_0_0_2"/>
<dbReference type="STRING" id="1104324.P186_1878"/>
<gene>
    <name evidence="1" type="ORF">P186_1878</name>
</gene>
<dbReference type="EMBL" id="CP003098">
    <property type="protein sequence ID" value="AET33280.1"/>
    <property type="molecule type" value="Genomic_DNA"/>
</dbReference>
<sequence length="41" mass="4526">MYPSALLRVPWGPLTLTLELQIRLAARWGSSAAIGIYLLVD</sequence>
<dbReference type="BioCyc" id="PSP1104324:GJSN-1836-MONOMER"/>
<dbReference type="AlphaFoldDB" id="G7VHI9"/>
<organism evidence="1 2">
    <name type="scientific">Pyrobaculum ferrireducens</name>
    <dbReference type="NCBI Taxonomy" id="1104324"/>
    <lineage>
        <taxon>Archaea</taxon>
        <taxon>Thermoproteota</taxon>
        <taxon>Thermoprotei</taxon>
        <taxon>Thermoproteales</taxon>
        <taxon>Thermoproteaceae</taxon>
        <taxon>Pyrobaculum</taxon>
    </lineage>
</organism>
<dbReference type="KEGG" id="pyr:P186_1878"/>
<name>G7VHI9_9CREN</name>